<reference evidence="2" key="1">
    <citation type="submission" date="2015-12" db="EMBL/GenBank/DDBJ databases">
        <title>De novo transcriptome assembly of four potential Pierce s Disease insect vectors from Arizona vineyards.</title>
        <authorList>
            <person name="Tassone E.E."/>
        </authorList>
    </citation>
    <scope>NUCLEOTIDE SEQUENCE</scope>
</reference>
<dbReference type="AlphaFoldDB" id="A0A1B6DK34"/>
<feature type="signal peptide" evidence="1">
    <location>
        <begin position="1"/>
        <end position="16"/>
    </location>
</feature>
<gene>
    <name evidence="2" type="ORF">g.4937</name>
</gene>
<name>A0A1B6DK34_9HEMI</name>
<keyword evidence="1" id="KW-0732">Signal</keyword>
<organism evidence="2">
    <name type="scientific">Clastoptera arizonana</name>
    <name type="common">Arizona spittle bug</name>
    <dbReference type="NCBI Taxonomy" id="38151"/>
    <lineage>
        <taxon>Eukaryota</taxon>
        <taxon>Metazoa</taxon>
        <taxon>Ecdysozoa</taxon>
        <taxon>Arthropoda</taxon>
        <taxon>Hexapoda</taxon>
        <taxon>Insecta</taxon>
        <taxon>Pterygota</taxon>
        <taxon>Neoptera</taxon>
        <taxon>Paraneoptera</taxon>
        <taxon>Hemiptera</taxon>
        <taxon>Auchenorrhyncha</taxon>
        <taxon>Cercopoidea</taxon>
        <taxon>Clastopteridae</taxon>
        <taxon>Clastoptera</taxon>
    </lineage>
</organism>
<dbReference type="EMBL" id="GEDC01011271">
    <property type="protein sequence ID" value="JAS26027.1"/>
    <property type="molecule type" value="Transcribed_RNA"/>
</dbReference>
<evidence type="ECO:0000256" key="1">
    <source>
        <dbReference type="SAM" id="SignalP"/>
    </source>
</evidence>
<proteinExistence type="predicted"/>
<evidence type="ECO:0000313" key="2">
    <source>
        <dbReference type="EMBL" id="JAS26027.1"/>
    </source>
</evidence>
<protein>
    <submittedName>
        <fullName evidence="2">Uncharacterized protein</fullName>
    </submittedName>
</protein>
<sequence length="176" mass="20038">MMKSIVILMLVGASLAYYHKFHNTSGYVKQVLLYNAEAEKVSDKASDIIEDSFAYIGDVKAELVKIIQAERKTMFALKELFETKGGHYSSVAHDALCTVLHQLRDLEKVKYQVKLKEFRSVLDGINKVKHNWYVCKILNITEEDNYDINPLSLALLQLTGNSEEYENTTSNILDAK</sequence>
<feature type="chain" id="PRO_5008581326" evidence="1">
    <location>
        <begin position="17"/>
        <end position="176"/>
    </location>
</feature>
<accession>A0A1B6DK34</accession>